<evidence type="ECO:0000313" key="11">
    <source>
        <dbReference type="Proteomes" id="UP000029578"/>
    </source>
</evidence>
<dbReference type="InterPro" id="IPR045023">
    <property type="entry name" value="FATA/B"/>
</dbReference>
<evidence type="ECO:0000256" key="3">
    <source>
        <dbReference type="ARBA" id="ARBA00022801"/>
    </source>
</evidence>
<evidence type="ECO:0000256" key="5">
    <source>
        <dbReference type="ARBA" id="ARBA00022946"/>
    </source>
</evidence>
<dbReference type="PANTHER" id="PTHR31727">
    <property type="entry name" value="OLEOYL-ACYL CARRIER PROTEIN THIOESTERASE 1, CHLOROPLASTIC"/>
    <property type="match status" value="1"/>
</dbReference>
<dbReference type="Pfam" id="PF20791">
    <property type="entry name" value="Acyl-ACP_TE_C"/>
    <property type="match status" value="1"/>
</dbReference>
<keyword evidence="6" id="KW-0443">Lipid metabolism</keyword>
<keyword evidence="4" id="KW-0276">Fatty acid metabolism</keyword>
<evidence type="ECO:0000256" key="6">
    <source>
        <dbReference type="ARBA" id="ARBA00023098"/>
    </source>
</evidence>
<evidence type="ECO:0000256" key="4">
    <source>
        <dbReference type="ARBA" id="ARBA00022832"/>
    </source>
</evidence>
<keyword evidence="2" id="KW-0444">Lipid biosynthesis</keyword>
<dbReference type="InterPro" id="IPR029069">
    <property type="entry name" value="HotDog_dom_sf"/>
</dbReference>
<name>A0A096AIC8_9BACT</name>
<evidence type="ECO:0000256" key="7">
    <source>
        <dbReference type="ARBA" id="ARBA00023160"/>
    </source>
</evidence>
<dbReference type="InterPro" id="IPR002864">
    <property type="entry name" value="Acyl-ACP_thioesterase_NHD"/>
</dbReference>
<feature type="domain" description="Acyl-ACP thioesterase-like C-terminal" evidence="9">
    <location>
        <begin position="163"/>
        <end position="247"/>
    </location>
</feature>
<sequence>MEKLSKIGRYEFLAEPFHCDFSNHLFMGHLGNHMLNAADFHSNDRGYGMNYLNTVNKTWVLSRLAIEMEEMPKAYDKFFVETWVDSALKSFTSRNFKVIGETGHVYGYGKSVWAMIDLDTRQPADILAVRGGLIIEYIETEYSCPIEKSSRVKMSADATPVRSIDTYYNDVDINGHINSVKYIEHMLDLWDVAWYKQHRLKRFEIAYVAESHQGDKLHFYREQRGTETDFNVRITKSNVEREETEVCRCRVQFV</sequence>
<dbReference type="EMBL" id="JRNS01000412">
    <property type="protein sequence ID" value="KGF46286.1"/>
    <property type="molecule type" value="Genomic_DNA"/>
</dbReference>
<evidence type="ECO:0000259" key="9">
    <source>
        <dbReference type="Pfam" id="PF20791"/>
    </source>
</evidence>
<protein>
    <submittedName>
        <fullName evidence="10">Acyl-ACP thioesterase</fullName>
    </submittedName>
</protein>
<dbReference type="GO" id="GO:0016297">
    <property type="term" value="F:fatty acyl-[ACP] hydrolase activity"/>
    <property type="evidence" value="ECO:0007669"/>
    <property type="project" value="InterPro"/>
</dbReference>
<organism evidence="10 11">
    <name type="scientific">Prevotella melaninogenica DNF00666</name>
    <dbReference type="NCBI Taxonomy" id="1401073"/>
    <lineage>
        <taxon>Bacteria</taxon>
        <taxon>Pseudomonadati</taxon>
        <taxon>Bacteroidota</taxon>
        <taxon>Bacteroidia</taxon>
        <taxon>Bacteroidales</taxon>
        <taxon>Prevotellaceae</taxon>
        <taxon>Prevotella</taxon>
    </lineage>
</organism>
<reference evidence="10 11" key="1">
    <citation type="submission" date="2014-07" db="EMBL/GenBank/DDBJ databases">
        <authorList>
            <person name="McCorrison J."/>
            <person name="Sanka R."/>
            <person name="Torralba M."/>
            <person name="Gillis M."/>
            <person name="Haft D.H."/>
            <person name="Methe B."/>
            <person name="Sutton G."/>
            <person name="Nelson K.E."/>
        </authorList>
    </citation>
    <scope>NUCLEOTIDE SEQUENCE [LARGE SCALE GENOMIC DNA]</scope>
    <source>
        <strain evidence="10 11">DNF00666</strain>
    </source>
</reference>
<dbReference type="SUPFAM" id="SSF54637">
    <property type="entry name" value="Thioesterase/thiol ester dehydrase-isomerase"/>
    <property type="match status" value="2"/>
</dbReference>
<comment type="caution">
    <text evidence="10">The sequence shown here is derived from an EMBL/GenBank/DDBJ whole genome shotgun (WGS) entry which is preliminary data.</text>
</comment>
<gene>
    <name evidence="10" type="ORF">HMPREF0661_08315</name>
</gene>
<accession>A0A096AIC8</accession>
<dbReference type="Proteomes" id="UP000029578">
    <property type="component" value="Unassembled WGS sequence"/>
</dbReference>
<comment type="similarity">
    <text evidence="1">Belongs to the acyl-ACP thioesterase family.</text>
</comment>
<evidence type="ECO:0000256" key="1">
    <source>
        <dbReference type="ARBA" id="ARBA00006500"/>
    </source>
</evidence>
<dbReference type="Gene3D" id="3.10.129.10">
    <property type="entry name" value="Hotdog Thioesterase"/>
    <property type="match status" value="2"/>
</dbReference>
<dbReference type="PANTHER" id="PTHR31727:SF6">
    <property type="entry name" value="OLEOYL-ACYL CARRIER PROTEIN THIOESTERASE 1, CHLOROPLASTIC"/>
    <property type="match status" value="1"/>
</dbReference>
<keyword evidence="7" id="KW-0275">Fatty acid biosynthesis</keyword>
<dbReference type="RefSeq" id="WP_036865506.1">
    <property type="nucleotide sequence ID" value="NZ_JRNS01000412.1"/>
</dbReference>
<proteinExistence type="inferred from homology"/>
<keyword evidence="3" id="KW-0378">Hydrolase</keyword>
<dbReference type="InterPro" id="IPR049427">
    <property type="entry name" value="Acyl-ACP_TE_C"/>
</dbReference>
<keyword evidence="5" id="KW-0809">Transit peptide</keyword>
<evidence type="ECO:0000259" key="8">
    <source>
        <dbReference type="Pfam" id="PF01643"/>
    </source>
</evidence>
<dbReference type="AlphaFoldDB" id="A0A096AIC8"/>
<dbReference type="CDD" id="cd00586">
    <property type="entry name" value="4HBT"/>
    <property type="match status" value="1"/>
</dbReference>
<dbReference type="Pfam" id="PF01643">
    <property type="entry name" value="Acyl-ACP_TE"/>
    <property type="match status" value="1"/>
</dbReference>
<evidence type="ECO:0000313" key="10">
    <source>
        <dbReference type="EMBL" id="KGF46286.1"/>
    </source>
</evidence>
<feature type="domain" description="Acyl-ACP thioesterase N-terminal hotdog" evidence="8">
    <location>
        <begin position="18"/>
        <end position="126"/>
    </location>
</feature>
<evidence type="ECO:0000256" key="2">
    <source>
        <dbReference type="ARBA" id="ARBA00022516"/>
    </source>
</evidence>
<dbReference type="GO" id="GO:0000036">
    <property type="term" value="F:acyl carrier activity"/>
    <property type="evidence" value="ECO:0007669"/>
    <property type="project" value="TreeGrafter"/>
</dbReference>